<sequence length="318" mass="34856">MGRLPPAEKLSLVVRKNVRDEWDSNKASIEGQLSELLGVPWTVEANPNAIWPYHNDGYAKESLGSCIKSYVEGAIYQIKYLAGRYGDELKTEINDLCPAHILTLELEEAAPPRFSYGGCDVSADGKLRVLFVDGSLGTNIDYACQEESLFRALNTAPTAAAAGKPLSFVARNGIRNEYDAQIGATRAEIAELLGKTADAVTLTPGFEAAFAALEAAAAKKGSDVRDDWQQNLGGFAAKYFAALAYQMKYLKVGEDEMVQEGFLEAVSTNEVAFRIVEKLKYDSYCEVDIEDGVLYLQTTAERWGSNIDYVASQLMDRL</sequence>
<protein>
    <submittedName>
        <fullName evidence="1">Uncharacterized protein</fullName>
    </submittedName>
</protein>
<dbReference type="Proteomes" id="UP001172101">
    <property type="component" value="Unassembled WGS sequence"/>
</dbReference>
<dbReference type="AlphaFoldDB" id="A0AA40BI04"/>
<evidence type="ECO:0000313" key="1">
    <source>
        <dbReference type="EMBL" id="KAK0734560.1"/>
    </source>
</evidence>
<organism evidence="1 2">
    <name type="scientific">Lasiosphaeria miniovina</name>
    <dbReference type="NCBI Taxonomy" id="1954250"/>
    <lineage>
        <taxon>Eukaryota</taxon>
        <taxon>Fungi</taxon>
        <taxon>Dikarya</taxon>
        <taxon>Ascomycota</taxon>
        <taxon>Pezizomycotina</taxon>
        <taxon>Sordariomycetes</taxon>
        <taxon>Sordariomycetidae</taxon>
        <taxon>Sordariales</taxon>
        <taxon>Lasiosphaeriaceae</taxon>
        <taxon>Lasiosphaeria</taxon>
    </lineage>
</organism>
<gene>
    <name evidence="1" type="ORF">B0T26DRAFT_761818</name>
</gene>
<evidence type="ECO:0000313" key="2">
    <source>
        <dbReference type="Proteomes" id="UP001172101"/>
    </source>
</evidence>
<name>A0AA40BI04_9PEZI</name>
<dbReference type="RefSeq" id="XP_060303437.1">
    <property type="nucleotide sequence ID" value="XM_060446403.1"/>
</dbReference>
<keyword evidence="2" id="KW-1185">Reference proteome</keyword>
<proteinExistence type="predicted"/>
<dbReference type="EMBL" id="JAUIRO010000001">
    <property type="protein sequence ID" value="KAK0734560.1"/>
    <property type="molecule type" value="Genomic_DNA"/>
</dbReference>
<dbReference type="GeneID" id="85329673"/>
<reference evidence="1" key="1">
    <citation type="submission" date="2023-06" db="EMBL/GenBank/DDBJ databases">
        <title>Genome-scale phylogeny and comparative genomics of the fungal order Sordariales.</title>
        <authorList>
            <consortium name="Lawrence Berkeley National Laboratory"/>
            <person name="Hensen N."/>
            <person name="Bonometti L."/>
            <person name="Westerberg I."/>
            <person name="Brannstrom I.O."/>
            <person name="Guillou S."/>
            <person name="Cros-Aarteil S."/>
            <person name="Calhoun S."/>
            <person name="Haridas S."/>
            <person name="Kuo A."/>
            <person name="Mondo S."/>
            <person name="Pangilinan J."/>
            <person name="Riley R."/>
            <person name="LaButti K."/>
            <person name="Andreopoulos B."/>
            <person name="Lipzen A."/>
            <person name="Chen C."/>
            <person name="Yanf M."/>
            <person name="Daum C."/>
            <person name="Ng V."/>
            <person name="Clum A."/>
            <person name="Steindorff A."/>
            <person name="Ohm R."/>
            <person name="Martin F."/>
            <person name="Silar P."/>
            <person name="Natvig D."/>
            <person name="Lalanne C."/>
            <person name="Gautier V."/>
            <person name="Ament-velasquez S.L."/>
            <person name="Kruys A."/>
            <person name="Hutchinson M.I."/>
            <person name="Powell A.J."/>
            <person name="Barry K."/>
            <person name="Miller A.N."/>
            <person name="Grigoriev I.V."/>
            <person name="Debuchy R."/>
            <person name="Gladieux P."/>
            <person name="Thoren M.H."/>
            <person name="Johannesson H."/>
        </authorList>
    </citation>
    <scope>NUCLEOTIDE SEQUENCE</scope>
    <source>
        <strain evidence="1">SMH2392-1A</strain>
    </source>
</reference>
<accession>A0AA40BI04</accession>
<comment type="caution">
    <text evidence="1">The sequence shown here is derived from an EMBL/GenBank/DDBJ whole genome shotgun (WGS) entry which is preliminary data.</text>
</comment>